<evidence type="ECO:0000259" key="18">
    <source>
        <dbReference type="Pfam" id="PF07715"/>
    </source>
</evidence>
<dbReference type="Pfam" id="PF13715">
    <property type="entry name" value="CarbopepD_reg_2"/>
    <property type="match status" value="1"/>
</dbReference>
<dbReference type="OrthoDB" id="9775095at2"/>
<accession>A0A3E0EJJ5</accession>
<keyword evidence="12 19" id="KW-0675">Receptor</keyword>
<evidence type="ECO:0000256" key="9">
    <source>
        <dbReference type="ARBA" id="ARBA00023065"/>
    </source>
</evidence>
<dbReference type="PANTHER" id="PTHR32552">
    <property type="entry name" value="FERRICHROME IRON RECEPTOR-RELATED"/>
    <property type="match status" value="1"/>
</dbReference>
<evidence type="ECO:0000256" key="6">
    <source>
        <dbReference type="ARBA" id="ARBA00022692"/>
    </source>
</evidence>
<dbReference type="Proteomes" id="UP000257136">
    <property type="component" value="Unassembled WGS sequence"/>
</dbReference>
<feature type="chain" id="PRO_5017814057" evidence="16">
    <location>
        <begin position="28"/>
        <end position="795"/>
    </location>
</feature>
<keyword evidence="6 14" id="KW-0812">Transmembrane</keyword>
<dbReference type="PROSITE" id="PS52016">
    <property type="entry name" value="TONB_DEPENDENT_REC_3"/>
    <property type="match status" value="1"/>
</dbReference>
<evidence type="ECO:0000256" key="11">
    <source>
        <dbReference type="ARBA" id="ARBA00023136"/>
    </source>
</evidence>
<dbReference type="Gene3D" id="2.170.130.10">
    <property type="entry name" value="TonB-dependent receptor, plug domain"/>
    <property type="match status" value="1"/>
</dbReference>
<dbReference type="GO" id="GO:0030246">
    <property type="term" value="F:carbohydrate binding"/>
    <property type="evidence" value="ECO:0007669"/>
    <property type="project" value="InterPro"/>
</dbReference>
<feature type="signal peptide" evidence="16">
    <location>
        <begin position="1"/>
        <end position="27"/>
    </location>
</feature>
<gene>
    <name evidence="19" type="ORF">C8P67_1069</name>
</gene>
<keyword evidence="3 14" id="KW-0813">Transport</keyword>
<dbReference type="SUPFAM" id="SSF49452">
    <property type="entry name" value="Starch-binding domain-like"/>
    <property type="match status" value="1"/>
</dbReference>
<feature type="domain" description="TonB-dependent receptor plug" evidence="18">
    <location>
        <begin position="145"/>
        <end position="232"/>
    </location>
</feature>
<keyword evidence="20" id="KW-1185">Reference proteome</keyword>
<keyword evidence="4 14" id="KW-1134">Transmembrane beta strand</keyword>
<evidence type="ECO:0000256" key="15">
    <source>
        <dbReference type="RuleBase" id="RU003357"/>
    </source>
</evidence>
<dbReference type="InterPro" id="IPR012910">
    <property type="entry name" value="Plug_dom"/>
</dbReference>
<evidence type="ECO:0000256" key="13">
    <source>
        <dbReference type="ARBA" id="ARBA00023237"/>
    </source>
</evidence>
<dbReference type="AlphaFoldDB" id="A0A3E0EJJ5"/>
<evidence type="ECO:0000256" key="16">
    <source>
        <dbReference type="SAM" id="SignalP"/>
    </source>
</evidence>
<proteinExistence type="inferred from homology"/>
<dbReference type="Gene3D" id="2.60.40.1120">
    <property type="entry name" value="Carboxypeptidase-like, regulatory domain"/>
    <property type="match status" value="1"/>
</dbReference>
<evidence type="ECO:0000313" key="19">
    <source>
        <dbReference type="EMBL" id="REG98417.1"/>
    </source>
</evidence>
<keyword evidence="8" id="KW-0408">Iron</keyword>
<dbReference type="InterPro" id="IPR036942">
    <property type="entry name" value="Beta-barrel_TonB_sf"/>
</dbReference>
<comment type="caution">
    <text evidence="19">The sequence shown here is derived from an EMBL/GenBank/DDBJ whole genome shotgun (WGS) entry which is preliminary data.</text>
</comment>
<reference evidence="19 20" key="1">
    <citation type="submission" date="2018-08" db="EMBL/GenBank/DDBJ databases">
        <title>Genomic Encyclopedia of Archaeal and Bacterial Type Strains, Phase II (KMG-II): from individual species to whole genera.</title>
        <authorList>
            <person name="Goeker M."/>
        </authorList>
    </citation>
    <scope>NUCLEOTIDE SEQUENCE [LARGE SCALE GENOMIC DNA]</scope>
    <source>
        <strain evidence="19 20">DSM 100880</strain>
    </source>
</reference>
<dbReference type="GO" id="GO:0009279">
    <property type="term" value="C:cell outer membrane"/>
    <property type="evidence" value="ECO:0007669"/>
    <property type="project" value="UniProtKB-SubCell"/>
</dbReference>
<organism evidence="19 20">
    <name type="scientific">Flavobacterium aquicola</name>
    <dbReference type="NCBI Taxonomy" id="1682742"/>
    <lineage>
        <taxon>Bacteria</taxon>
        <taxon>Pseudomonadati</taxon>
        <taxon>Bacteroidota</taxon>
        <taxon>Flavobacteriia</taxon>
        <taxon>Flavobacteriales</taxon>
        <taxon>Flavobacteriaceae</taxon>
        <taxon>Flavobacterium</taxon>
    </lineage>
</organism>
<keyword evidence="11 14" id="KW-0472">Membrane</keyword>
<comment type="similarity">
    <text evidence="2 14 15">Belongs to the TonB-dependent receptor family.</text>
</comment>
<evidence type="ECO:0000256" key="8">
    <source>
        <dbReference type="ARBA" id="ARBA00023004"/>
    </source>
</evidence>
<dbReference type="Pfam" id="PF00593">
    <property type="entry name" value="TonB_dep_Rec_b-barrel"/>
    <property type="match status" value="1"/>
</dbReference>
<evidence type="ECO:0000259" key="17">
    <source>
        <dbReference type="Pfam" id="PF00593"/>
    </source>
</evidence>
<keyword evidence="10 15" id="KW-0798">TonB box</keyword>
<keyword evidence="13 14" id="KW-0998">Cell outer membrane</keyword>
<keyword evidence="7 16" id="KW-0732">Signal</keyword>
<dbReference type="InterPro" id="IPR013784">
    <property type="entry name" value="Carb-bd-like_fold"/>
</dbReference>
<dbReference type="PANTHER" id="PTHR32552:SF68">
    <property type="entry name" value="FERRICHROME OUTER MEMBRANE TRANSPORTER_PHAGE RECEPTOR"/>
    <property type="match status" value="1"/>
</dbReference>
<dbReference type="GO" id="GO:0015891">
    <property type="term" value="P:siderophore transport"/>
    <property type="evidence" value="ECO:0007669"/>
    <property type="project" value="InterPro"/>
</dbReference>
<feature type="domain" description="TonB-dependent receptor-like beta-barrel" evidence="17">
    <location>
        <begin position="364"/>
        <end position="768"/>
    </location>
</feature>
<keyword evidence="9" id="KW-0406">Ion transport</keyword>
<evidence type="ECO:0000256" key="5">
    <source>
        <dbReference type="ARBA" id="ARBA00022496"/>
    </source>
</evidence>
<evidence type="ECO:0000256" key="4">
    <source>
        <dbReference type="ARBA" id="ARBA00022452"/>
    </source>
</evidence>
<dbReference type="EMBL" id="QUNI01000006">
    <property type="protein sequence ID" value="REG98417.1"/>
    <property type="molecule type" value="Genomic_DNA"/>
</dbReference>
<comment type="subcellular location">
    <subcellularLocation>
        <location evidence="1 14">Cell outer membrane</location>
        <topology evidence="1 14">Multi-pass membrane protein</topology>
    </subcellularLocation>
</comment>
<dbReference type="CDD" id="cd01347">
    <property type="entry name" value="ligand_gated_channel"/>
    <property type="match status" value="1"/>
</dbReference>
<dbReference type="GO" id="GO:0015344">
    <property type="term" value="F:siderophore uptake transmembrane transporter activity"/>
    <property type="evidence" value="ECO:0007669"/>
    <property type="project" value="TreeGrafter"/>
</dbReference>
<dbReference type="InterPro" id="IPR000531">
    <property type="entry name" value="Beta-barrel_TonB"/>
</dbReference>
<protein>
    <submittedName>
        <fullName evidence="19">Iron complex outermembrane receptor protein</fullName>
    </submittedName>
</protein>
<name>A0A3E0EJJ5_9FLAO</name>
<dbReference type="InterPro" id="IPR010105">
    <property type="entry name" value="TonB_sidphr_rcpt"/>
</dbReference>
<evidence type="ECO:0000256" key="14">
    <source>
        <dbReference type="PROSITE-ProRule" id="PRU01360"/>
    </source>
</evidence>
<dbReference type="Pfam" id="PF07715">
    <property type="entry name" value="Plug"/>
    <property type="match status" value="1"/>
</dbReference>
<dbReference type="NCBIfam" id="TIGR01783">
    <property type="entry name" value="TonB-siderophor"/>
    <property type="match status" value="1"/>
</dbReference>
<dbReference type="InterPro" id="IPR039426">
    <property type="entry name" value="TonB-dep_rcpt-like"/>
</dbReference>
<dbReference type="Gene3D" id="2.40.170.20">
    <property type="entry name" value="TonB-dependent receptor, beta-barrel domain"/>
    <property type="match status" value="1"/>
</dbReference>
<dbReference type="RefSeq" id="WP_115813312.1">
    <property type="nucleotide sequence ID" value="NZ_QUNI01000006.1"/>
</dbReference>
<sequence length="795" mass="87641">MNNFRLRKQHLILITCLLLFSAVNLFAQQNHGKINGQITTSDGELAVGVNIILKNSKYFTISNEDGTFEFNRVKPNTYTLQVSLTGYETTQQEVSVTENQTATLNLQLKVSNRELKEIVINTQKANKFADRETVYVARMPLKNLENSQVYNTVSKELIKEQIATDMAQAQRNIPGAIPGAAGGGSVGIVSRGFTSYQSLRNGMNSAAIAPEDPVNIERIEAIKGPVGTLFSNISTSLGGVLNYVTKKPYETFGGELSYTTGTYQLNRLTADVNAPLDKEKTLLFRATASYQTRNGYVNGDGALWSNSYSFSPKLTYKVNPKLTLDFDTEIVSQKYNATYVYTIGAGVTAKSLKDLLPYDKSLSSNGLANYNFVNNINVSANYKISDYWTSQTSYMFSEGHYPKQYLYSAATFTNNTTANRLVGLWEPDNKFGQMQLQQNFVGDFKIGKLRNRIVAGIDWSQYYYGLNRPASLANGYTDTVDTTKPIPEISQAQVEAANSLVKYNFRSSTLDQYSAYVSDVLNVTDNLLVMASLRVTRAINNGIYSQATGLTTGNYNQTQLSPKLGIVYQVLKDKISLFTNYNNGFINVAPAPTGPSGDITVLEPQQANQAEGGVKFNLFNGKLSSTFSYYDIQVTNATYADPANAAYTVQNGTQRSKGFEADIIANPISGLNIVAGYGFNENIYTKNTAALQGKFSTFAPKNIANLWISYKIMNGKLNGFGLGAGGNYVSDSWFNTTNTFIFNGYTVANASIFYSTEKITLNLKVNNLTNEEYYIVGTGTPQMLRNIAVGFTYKL</sequence>
<dbReference type="SUPFAM" id="SSF56935">
    <property type="entry name" value="Porins"/>
    <property type="match status" value="1"/>
</dbReference>
<dbReference type="GO" id="GO:0038023">
    <property type="term" value="F:signaling receptor activity"/>
    <property type="evidence" value="ECO:0007669"/>
    <property type="project" value="InterPro"/>
</dbReference>
<evidence type="ECO:0000256" key="3">
    <source>
        <dbReference type="ARBA" id="ARBA00022448"/>
    </source>
</evidence>
<dbReference type="InterPro" id="IPR037066">
    <property type="entry name" value="Plug_dom_sf"/>
</dbReference>
<evidence type="ECO:0000256" key="10">
    <source>
        <dbReference type="ARBA" id="ARBA00023077"/>
    </source>
</evidence>
<evidence type="ECO:0000256" key="7">
    <source>
        <dbReference type="ARBA" id="ARBA00022729"/>
    </source>
</evidence>
<evidence type="ECO:0000256" key="1">
    <source>
        <dbReference type="ARBA" id="ARBA00004571"/>
    </source>
</evidence>
<evidence type="ECO:0000256" key="12">
    <source>
        <dbReference type="ARBA" id="ARBA00023170"/>
    </source>
</evidence>
<keyword evidence="5" id="KW-0410">Iron transport</keyword>
<evidence type="ECO:0000256" key="2">
    <source>
        <dbReference type="ARBA" id="ARBA00009810"/>
    </source>
</evidence>
<evidence type="ECO:0000313" key="20">
    <source>
        <dbReference type="Proteomes" id="UP000257136"/>
    </source>
</evidence>